<dbReference type="PANTHER" id="PTHR30469">
    <property type="entry name" value="MULTIDRUG RESISTANCE PROTEIN MDTA"/>
    <property type="match status" value="1"/>
</dbReference>
<proteinExistence type="inferred from homology"/>
<dbReference type="Gene3D" id="1.10.287.470">
    <property type="entry name" value="Helix hairpin bin"/>
    <property type="match status" value="1"/>
</dbReference>
<feature type="domain" description="YknX-like C-terminal permuted SH3-like" evidence="5">
    <location>
        <begin position="325"/>
        <end position="390"/>
    </location>
</feature>
<dbReference type="NCBIfam" id="TIGR01730">
    <property type="entry name" value="RND_mfp"/>
    <property type="match status" value="1"/>
</dbReference>
<dbReference type="Pfam" id="PF25989">
    <property type="entry name" value="YknX_C"/>
    <property type="match status" value="1"/>
</dbReference>
<dbReference type="Proteomes" id="UP001589943">
    <property type="component" value="Unassembled WGS sequence"/>
</dbReference>
<feature type="transmembrane region" description="Helical" evidence="2">
    <location>
        <begin position="35"/>
        <end position="54"/>
    </location>
</feature>
<evidence type="ECO:0000256" key="1">
    <source>
        <dbReference type="ARBA" id="ARBA00009477"/>
    </source>
</evidence>
<dbReference type="PANTHER" id="PTHR30469:SF15">
    <property type="entry name" value="HLYD FAMILY OF SECRETION PROTEINS"/>
    <property type="match status" value="1"/>
</dbReference>
<gene>
    <name evidence="6" type="ORF">ACFFF7_10005</name>
</gene>
<dbReference type="EMBL" id="JBHLTL010000006">
    <property type="protein sequence ID" value="MFC0589745.1"/>
    <property type="molecule type" value="Genomic_DNA"/>
</dbReference>
<comment type="similarity">
    <text evidence="1">Belongs to the membrane fusion protein (MFP) (TC 8.A.1) family.</text>
</comment>
<dbReference type="InterPro" id="IPR006143">
    <property type="entry name" value="RND_pump_MFP"/>
</dbReference>
<dbReference type="Pfam" id="PF25954">
    <property type="entry name" value="Beta-barrel_RND_2"/>
    <property type="match status" value="1"/>
</dbReference>
<dbReference type="Gene3D" id="2.40.50.100">
    <property type="match status" value="1"/>
</dbReference>
<reference evidence="6 7" key="1">
    <citation type="submission" date="2024-09" db="EMBL/GenBank/DDBJ databases">
        <authorList>
            <person name="Sun Q."/>
            <person name="Mori K."/>
        </authorList>
    </citation>
    <scope>NUCLEOTIDE SEQUENCE [LARGE SCALE GENOMIC DNA]</scope>
    <source>
        <strain evidence="6 7">NCAIM B.02537</strain>
    </source>
</reference>
<name>A0ABV6PIU5_9SPHN</name>
<dbReference type="InterPro" id="IPR058625">
    <property type="entry name" value="MdtA-like_BSH"/>
</dbReference>
<keyword evidence="2" id="KW-1133">Transmembrane helix</keyword>
<dbReference type="SUPFAM" id="SSF111369">
    <property type="entry name" value="HlyD-like secretion proteins"/>
    <property type="match status" value="1"/>
</dbReference>
<keyword evidence="2" id="KW-0472">Membrane</keyword>
<evidence type="ECO:0000259" key="3">
    <source>
        <dbReference type="Pfam" id="PF25917"/>
    </source>
</evidence>
<evidence type="ECO:0000259" key="4">
    <source>
        <dbReference type="Pfam" id="PF25954"/>
    </source>
</evidence>
<keyword evidence="2" id="KW-0812">Transmembrane</keyword>
<dbReference type="Pfam" id="PF25917">
    <property type="entry name" value="BSH_RND"/>
    <property type="match status" value="1"/>
</dbReference>
<dbReference type="Gene3D" id="2.40.30.170">
    <property type="match status" value="1"/>
</dbReference>
<evidence type="ECO:0000313" key="6">
    <source>
        <dbReference type="EMBL" id="MFC0589745.1"/>
    </source>
</evidence>
<feature type="domain" description="Multidrug resistance protein MdtA-like barrel-sandwich hybrid" evidence="3">
    <location>
        <begin position="106"/>
        <end position="232"/>
    </location>
</feature>
<comment type="caution">
    <text evidence="6">The sequence shown here is derived from an EMBL/GenBank/DDBJ whole genome shotgun (WGS) entry which is preliminary data.</text>
</comment>
<accession>A0ABV6PIU5</accession>
<evidence type="ECO:0000313" key="7">
    <source>
        <dbReference type="Proteomes" id="UP001589943"/>
    </source>
</evidence>
<dbReference type="RefSeq" id="WP_379481209.1">
    <property type="nucleotide sequence ID" value="NZ_JBHLTL010000006.1"/>
</dbReference>
<protein>
    <submittedName>
        <fullName evidence="6">Efflux RND transporter periplasmic adaptor subunit</fullName>
    </submittedName>
</protein>
<evidence type="ECO:0000256" key="2">
    <source>
        <dbReference type="SAM" id="Phobius"/>
    </source>
</evidence>
<evidence type="ECO:0000259" key="5">
    <source>
        <dbReference type="Pfam" id="PF25989"/>
    </source>
</evidence>
<organism evidence="6 7">
    <name type="scientific">Novosphingobium aquiterrae</name>
    <dbReference type="NCBI Taxonomy" id="624388"/>
    <lineage>
        <taxon>Bacteria</taxon>
        <taxon>Pseudomonadati</taxon>
        <taxon>Pseudomonadota</taxon>
        <taxon>Alphaproteobacteria</taxon>
        <taxon>Sphingomonadales</taxon>
        <taxon>Sphingomonadaceae</taxon>
        <taxon>Novosphingobium</taxon>
    </lineage>
</organism>
<feature type="domain" description="CusB-like beta-barrel" evidence="4">
    <location>
        <begin position="248"/>
        <end position="316"/>
    </location>
</feature>
<dbReference type="InterPro" id="IPR058637">
    <property type="entry name" value="YknX-like_C"/>
</dbReference>
<sequence length="397" mass="41132">MNFDSRISSSGTLVDSNGDNPLFGDGSADRRSRRLLIIGGVVLVAVLIGVWFLTQRGGADVATQPKTQVPVVSVITPGSGSIAGQINATGTLAARRTLPVGVPGEGGQIVRVLVEPGQWVGQGQVLAIIDRSVQVQQQASQAAQIQVARANAELADANYQRALKLVDKGFISKADVDRLRATRDAAYAQVNVAGAQLGVLRAQSARLNVVAPASGLVLERKVEPGQVVSAGSGVLFSIAKGGEMELLAQVGEIDLAKLGAGVPAEVTPAGSDRVFTGQIWQVAPVIDPQSRQGTARIALAYAKELRPGGFASAVIKAGAVTAPLLPESAILSDEKGSFVYVVDAQNKAQRRPVKTGLVTENGIAVVEGLAGNERIVLRAGGFLNPGDTVKPQLIKTN</sequence>
<keyword evidence="7" id="KW-1185">Reference proteome</keyword>
<dbReference type="Gene3D" id="2.40.420.20">
    <property type="match status" value="1"/>
</dbReference>
<dbReference type="InterPro" id="IPR058792">
    <property type="entry name" value="Beta-barrel_RND_2"/>
</dbReference>